<gene>
    <name evidence="2" type="ORF">NF27_FP00100</name>
</gene>
<dbReference type="PATRIC" id="fig|86105.3.peg.1370"/>
<sequence>MFMSRNIIDYGKLVDEAMHIIVCKVLKVVEKNGLPGEHHFFISFITKHPAVKISKALLEKYPREMTIVLQYQYQDLKVDSKGFGVTLSFNGHKECVYIPYSAVTTFADPSVQFGLQFREIEYDYDEVDIEFLDDEEFEDEQANINHNLKSKSKGEKREKRDKKTEGNNVISLDQFRKK</sequence>
<dbReference type="InterPro" id="IPR007481">
    <property type="entry name" value="SspB"/>
</dbReference>
<dbReference type="Proteomes" id="UP000031258">
    <property type="component" value="Unassembled WGS sequence"/>
</dbReference>
<dbReference type="InterPro" id="IPR036760">
    <property type="entry name" value="SspB-like_sf"/>
</dbReference>
<reference evidence="2 3" key="1">
    <citation type="submission" date="2014-11" db="EMBL/GenBank/DDBJ databases">
        <title>A Rickettsiales Symbiont of Amoebae With Ancient Features.</title>
        <authorList>
            <person name="Schulz F."/>
            <person name="Martijn J."/>
            <person name="Wascher F."/>
            <person name="Kostanjsek R."/>
            <person name="Ettema T.J."/>
            <person name="Horn M."/>
        </authorList>
    </citation>
    <scope>NUCLEOTIDE SEQUENCE [LARGE SCALE GENOMIC DNA]</scope>
    <source>
        <strain evidence="2 3">UWC36</strain>
    </source>
</reference>
<protein>
    <recommendedName>
        <fullName evidence="4">Stringent starvation protein B</fullName>
    </recommendedName>
</protein>
<dbReference type="EMBL" id="JSWE01000141">
    <property type="protein sequence ID" value="KIE04819.1"/>
    <property type="molecule type" value="Genomic_DNA"/>
</dbReference>
<dbReference type="Gene3D" id="2.30.30.220">
    <property type="entry name" value="SspB-like"/>
    <property type="match status" value="1"/>
</dbReference>
<keyword evidence="3" id="KW-1185">Reference proteome</keyword>
<comment type="caution">
    <text evidence="2">The sequence shown here is derived from an EMBL/GenBank/DDBJ whole genome shotgun (WGS) entry which is preliminary data.</text>
</comment>
<feature type="region of interest" description="Disordered" evidence="1">
    <location>
        <begin position="142"/>
        <end position="178"/>
    </location>
</feature>
<proteinExistence type="predicted"/>
<dbReference type="STRING" id="86105.NF27_FP00100"/>
<dbReference type="SUPFAM" id="SSF101738">
    <property type="entry name" value="SspB-like"/>
    <property type="match status" value="1"/>
</dbReference>
<dbReference type="AlphaFoldDB" id="A0A0C1QGX7"/>
<feature type="compositionally biased region" description="Basic and acidic residues" evidence="1">
    <location>
        <begin position="152"/>
        <end position="165"/>
    </location>
</feature>
<evidence type="ECO:0000313" key="3">
    <source>
        <dbReference type="Proteomes" id="UP000031258"/>
    </source>
</evidence>
<evidence type="ECO:0000313" key="2">
    <source>
        <dbReference type="EMBL" id="KIE04819.1"/>
    </source>
</evidence>
<name>A0A0C1QGX7_9RICK</name>
<organism evidence="2 3">
    <name type="scientific">Candidatus Jidaibacter acanthamoebae</name>
    <dbReference type="NCBI Taxonomy" id="86105"/>
    <lineage>
        <taxon>Bacteria</taxon>
        <taxon>Pseudomonadati</taxon>
        <taxon>Pseudomonadota</taxon>
        <taxon>Alphaproteobacteria</taxon>
        <taxon>Rickettsiales</taxon>
        <taxon>Candidatus Midichloriaceae</taxon>
        <taxon>Candidatus Jidaibacter</taxon>
    </lineage>
</organism>
<evidence type="ECO:0000256" key="1">
    <source>
        <dbReference type="SAM" id="MobiDB-lite"/>
    </source>
</evidence>
<evidence type="ECO:0008006" key="4">
    <source>
        <dbReference type="Google" id="ProtNLM"/>
    </source>
</evidence>
<dbReference type="Pfam" id="PF04386">
    <property type="entry name" value="SspB"/>
    <property type="match status" value="1"/>
</dbReference>
<accession>A0A0C1QGX7</accession>